<evidence type="ECO:0000256" key="3">
    <source>
        <dbReference type="ARBA" id="ARBA00022840"/>
    </source>
</evidence>
<name>A0ABY0FQ42_9PLEO</name>
<dbReference type="SMART" id="SM00220">
    <property type="entry name" value="S_TKc"/>
    <property type="match status" value="1"/>
</dbReference>
<dbReference type="Proteomes" id="UP000293195">
    <property type="component" value="Unassembled WGS sequence"/>
</dbReference>
<evidence type="ECO:0000256" key="1">
    <source>
        <dbReference type="ARBA" id="ARBA00012513"/>
    </source>
</evidence>
<accession>A0ABY0FQ42</accession>
<keyword evidence="5" id="KW-0723">Serine/threonine-protein kinase</keyword>
<dbReference type="PROSITE" id="PS00108">
    <property type="entry name" value="PROTEIN_KINASE_ST"/>
    <property type="match status" value="1"/>
</dbReference>
<evidence type="ECO:0000259" key="6">
    <source>
        <dbReference type="PROSITE" id="PS50011"/>
    </source>
</evidence>
<dbReference type="PROSITE" id="PS00107">
    <property type="entry name" value="PROTEIN_KINASE_ATP"/>
    <property type="match status" value="1"/>
</dbReference>
<dbReference type="EC" id="2.7.11.1" evidence="1"/>
<keyword evidence="7" id="KW-0808">Transferase</keyword>
<reference evidence="8" key="1">
    <citation type="journal article" date="2019" name="bioRxiv">
        <title>Genomics, evolutionary history and diagnostics of the Alternaria alternata species group including apple and Asian pear pathotypes.</title>
        <authorList>
            <person name="Armitage A.D."/>
            <person name="Cockerton H.M."/>
            <person name="Sreenivasaprasad S."/>
            <person name="Woodhall J.W."/>
            <person name="Lane C.R."/>
            <person name="Harrison R.J."/>
            <person name="Clarkson J.P."/>
        </authorList>
    </citation>
    <scope>NUCLEOTIDE SEQUENCE [LARGE SCALE GENOMIC DNA]</scope>
    <source>
        <strain evidence="8">FERA 635</strain>
    </source>
</reference>
<organism evidence="7 8">
    <name type="scientific">Alternaria tenuissima</name>
    <dbReference type="NCBI Taxonomy" id="119927"/>
    <lineage>
        <taxon>Eukaryota</taxon>
        <taxon>Fungi</taxon>
        <taxon>Dikarya</taxon>
        <taxon>Ascomycota</taxon>
        <taxon>Pezizomycotina</taxon>
        <taxon>Dothideomycetes</taxon>
        <taxon>Pleosporomycetidae</taxon>
        <taxon>Pleosporales</taxon>
        <taxon>Pleosporineae</taxon>
        <taxon>Pleosporaceae</taxon>
        <taxon>Alternaria</taxon>
        <taxon>Alternaria sect. Alternaria</taxon>
        <taxon>Alternaria alternata complex</taxon>
    </lineage>
</organism>
<dbReference type="GO" id="GO:0016301">
    <property type="term" value="F:kinase activity"/>
    <property type="evidence" value="ECO:0007669"/>
    <property type="project" value="UniProtKB-KW"/>
</dbReference>
<dbReference type="Gene3D" id="1.10.510.10">
    <property type="entry name" value="Transferase(Phosphotransferase) domain 1"/>
    <property type="match status" value="1"/>
</dbReference>
<keyword evidence="2 4" id="KW-0547">Nucleotide-binding</keyword>
<dbReference type="SUPFAM" id="SSF56112">
    <property type="entry name" value="Protein kinase-like (PK-like)"/>
    <property type="match status" value="1"/>
</dbReference>
<evidence type="ECO:0000313" key="8">
    <source>
        <dbReference type="Proteomes" id="UP000293195"/>
    </source>
</evidence>
<dbReference type="EMBL" id="PDXF01000143">
    <property type="protein sequence ID" value="RYN86472.1"/>
    <property type="molecule type" value="Genomic_DNA"/>
</dbReference>
<comment type="caution">
    <text evidence="7">The sequence shown here is derived from an EMBL/GenBank/DDBJ whole genome shotgun (WGS) entry which is preliminary data.</text>
</comment>
<keyword evidence="7" id="KW-0418">Kinase</keyword>
<dbReference type="Pfam" id="PF00069">
    <property type="entry name" value="Pkinase"/>
    <property type="match status" value="1"/>
</dbReference>
<protein>
    <recommendedName>
        <fullName evidence="1">non-specific serine/threonine protein kinase</fullName>
        <ecNumber evidence="1">2.7.11.1</ecNumber>
    </recommendedName>
</protein>
<feature type="domain" description="Protein kinase" evidence="6">
    <location>
        <begin position="15"/>
        <end position="299"/>
    </location>
</feature>
<dbReference type="InterPro" id="IPR017441">
    <property type="entry name" value="Protein_kinase_ATP_BS"/>
</dbReference>
<sequence length="426" mass="48821">MVNTSTYTNIVGKHYGIGKQIGEGSFGIVFEGINLLNHQQVAIKFELHKNKAAQLRNEYRMYKALIGCAEIPNMYYFGQEGMHNILIIDLLGPSLEDLFSHCKRTFTVKTVVMVGKQMLSRVQEIHENNIIHRDIKPENFLVGRQGSASANSIHVVDFGMAKLYRDPMTKQHIPYRERKSHTGTARYMSTNAHLRREQSRRDDLEALGHVLIYFLLGSLPWQGLKATTNEQKYVKIGEMKQKMPIEYICDGLPKEFTKYLSYVRSLGFEDAPDYDYLRGLLTKALRNAGKLEDNEYDWVDLNDGRGQEMISVKSMALPQAHIPYVHHDTPTAVALHEQVHLPAKQNHRFDPLSDPTTTRFVPVRERDQTASCQAQFQQSQLNLDQTQHCAHSSQSMNAHRLRRGQEPGTEGFMQRLSRLLCCKCSR</sequence>
<evidence type="ECO:0000256" key="5">
    <source>
        <dbReference type="RuleBase" id="RU000304"/>
    </source>
</evidence>
<dbReference type="InterPro" id="IPR011009">
    <property type="entry name" value="Kinase-like_dom_sf"/>
</dbReference>
<feature type="binding site" evidence="4">
    <location>
        <position position="44"/>
    </location>
    <ligand>
        <name>ATP</name>
        <dbReference type="ChEBI" id="CHEBI:30616"/>
    </ligand>
</feature>
<evidence type="ECO:0000256" key="2">
    <source>
        <dbReference type="ARBA" id="ARBA00022741"/>
    </source>
</evidence>
<proteinExistence type="inferred from homology"/>
<evidence type="ECO:0000256" key="4">
    <source>
        <dbReference type="PROSITE-ProRule" id="PRU10141"/>
    </source>
</evidence>
<evidence type="ECO:0000313" key="7">
    <source>
        <dbReference type="EMBL" id="RYN86472.1"/>
    </source>
</evidence>
<keyword evidence="3 4" id="KW-0067">ATP-binding</keyword>
<keyword evidence="8" id="KW-1185">Reference proteome</keyword>
<dbReference type="PROSITE" id="PS50011">
    <property type="entry name" value="PROTEIN_KINASE_DOM"/>
    <property type="match status" value="1"/>
</dbReference>
<comment type="similarity">
    <text evidence="5">Belongs to the protein kinase superfamily.</text>
</comment>
<gene>
    <name evidence="7" type="ORF">AA0119_g12869</name>
</gene>
<dbReference type="PANTHER" id="PTHR11909">
    <property type="entry name" value="CASEIN KINASE-RELATED"/>
    <property type="match status" value="1"/>
</dbReference>
<dbReference type="InterPro" id="IPR000719">
    <property type="entry name" value="Prot_kinase_dom"/>
</dbReference>
<dbReference type="InterPro" id="IPR008271">
    <property type="entry name" value="Ser/Thr_kinase_AS"/>
</dbReference>
<dbReference type="InterPro" id="IPR050235">
    <property type="entry name" value="CK1_Ser-Thr_kinase"/>
</dbReference>